<dbReference type="InterPro" id="IPR045062">
    <property type="entry name" value="Cyt_c_biogenesis_CcsA/CcmC"/>
</dbReference>
<evidence type="ECO:0000256" key="7">
    <source>
        <dbReference type="SAM" id="MobiDB-lite"/>
    </source>
</evidence>
<proteinExistence type="inferred from homology"/>
<dbReference type="EMBL" id="UINC01000180">
    <property type="protein sequence ID" value="SUZ50645.1"/>
    <property type="molecule type" value="Genomic_DNA"/>
</dbReference>
<gene>
    <name evidence="10" type="ORF">METZ01_LOCUS3499</name>
</gene>
<name>A0A381N810_9ZZZZ</name>
<keyword evidence="4" id="KW-0201">Cytochrome c-type biogenesis</keyword>
<dbReference type="PANTHER" id="PTHR30071:SF1">
    <property type="entry name" value="CYTOCHROME B_B6 PROTEIN-RELATED"/>
    <property type="match status" value="1"/>
</dbReference>
<evidence type="ECO:0000256" key="8">
    <source>
        <dbReference type="SAM" id="Phobius"/>
    </source>
</evidence>
<keyword evidence="5 8" id="KW-1133">Transmembrane helix</keyword>
<dbReference type="PRINTS" id="PR01386">
    <property type="entry name" value="CCMCBIOGNSIS"/>
</dbReference>
<sequence>MAGRDERRDTTGSRGSRLLGCAALVGLAALGVLAFVLTGPDVRIHPTTGEEFGQLDAVRMLYLHVPMAVLMYVSYLLCAVASVGVLVKRTPWWDVMAHSAAEVGTVLCGLVLVTGSIWGRPVWNTWWEWGDVRLMTTLVLFLLFAGYLALRRTTADPRRQARRAAVVALVAVLDIPLVNRSVAWWENRTLHQQSTLEELKIEDLTLFTLMFGFLAFGLVVCWLILQRFRVGWLEQAAIDHGIEAAIAERRGETSPAELDAAVGGRDGPAGEASP</sequence>
<feature type="transmembrane region" description="Helical" evidence="8">
    <location>
        <begin position="162"/>
        <end position="184"/>
    </location>
</feature>
<reference evidence="10" key="1">
    <citation type="submission" date="2018-05" db="EMBL/GenBank/DDBJ databases">
        <authorList>
            <person name="Lanie J.A."/>
            <person name="Ng W.-L."/>
            <person name="Kazmierczak K.M."/>
            <person name="Andrzejewski T.M."/>
            <person name="Davidsen T.M."/>
            <person name="Wayne K.J."/>
            <person name="Tettelin H."/>
            <person name="Glass J.I."/>
            <person name="Rusch D."/>
            <person name="Podicherti R."/>
            <person name="Tsui H.-C.T."/>
            <person name="Winkler M.E."/>
        </authorList>
    </citation>
    <scope>NUCLEOTIDE SEQUENCE</scope>
</reference>
<dbReference type="InterPro" id="IPR002541">
    <property type="entry name" value="Cyt_c_assembly"/>
</dbReference>
<feature type="transmembrane region" description="Helical" evidence="8">
    <location>
        <begin position="99"/>
        <end position="120"/>
    </location>
</feature>
<dbReference type="GO" id="GO:0015232">
    <property type="term" value="F:heme transmembrane transporter activity"/>
    <property type="evidence" value="ECO:0007669"/>
    <property type="project" value="InterPro"/>
</dbReference>
<comment type="similarity">
    <text evidence="2">Belongs to the CcmC/CycZ/HelC family.</text>
</comment>
<dbReference type="AlphaFoldDB" id="A0A381N810"/>
<dbReference type="PANTHER" id="PTHR30071">
    <property type="entry name" value="HEME EXPORTER PROTEIN C"/>
    <property type="match status" value="1"/>
</dbReference>
<evidence type="ECO:0000256" key="5">
    <source>
        <dbReference type="ARBA" id="ARBA00022989"/>
    </source>
</evidence>
<feature type="transmembrane region" description="Helical" evidence="8">
    <location>
        <begin position="132"/>
        <end position="150"/>
    </location>
</feature>
<evidence type="ECO:0000313" key="10">
    <source>
        <dbReference type="EMBL" id="SUZ50645.1"/>
    </source>
</evidence>
<evidence type="ECO:0000256" key="6">
    <source>
        <dbReference type="ARBA" id="ARBA00023136"/>
    </source>
</evidence>
<feature type="domain" description="Cytochrome c assembly protein" evidence="9">
    <location>
        <begin position="23"/>
        <end position="186"/>
    </location>
</feature>
<evidence type="ECO:0000256" key="2">
    <source>
        <dbReference type="ARBA" id="ARBA00005840"/>
    </source>
</evidence>
<comment type="subcellular location">
    <subcellularLocation>
        <location evidence="1">Membrane</location>
        <topology evidence="1">Multi-pass membrane protein</topology>
    </subcellularLocation>
</comment>
<dbReference type="InterPro" id="IPR003557">
    <property type="entry name" value="Cyt_c_biogenesis_CcmC"/>
</dbReference>
<evidence type="ECO:0000259" key="9">
    <source>
        <dbReference type="Pfam" id="PF01578"/>
    </source>
</evidence>
<feature type="transmembrane region" description="Helical" evidence="8">
    <location>
        <begin position="60"/>
        <end position="87"/>
    </location>
</feature>
<evidence type="ECO:0000256" key="4">
    <source>
        <dbReference type="ARBA" id="ARBA00022748"/>
    </source>
</evidence>
<feature type="transmembrane region" description="Helical" evidence="8">
    <location>
        <begin position="21"/>
        <end position="40"/>
    </location>
</feature>
<dbReference type="GO" id="GO:0017004">
    <property type="term" value="P:cytochrome complex assembly"/>
    <property type="evidence" value="ECO:0007669"/>
    <property type="project" value="UniProtKB-KW"/>
</dbReference>
<feature type="region of interest" description="Disordered" evidence="7">
    <location>
        <begin position="251"/>
        <end position="274"/>
    </location>
</feature>
<dbReference type="GO" id="GO:0020037">
    <property type="term" value="F:heme binding"/>
    <property type="evidence" value="ECO:0007669"/>
    <property type="project" value="InterPro"/>
</dbReference>
<keyword evidence="3 8" id="KW-0812">Transmembrane</keyword>
<organism evidence="10">
    <name type="scientific">marine metagenome</name>
    <dbReference type="NCBI Taxonomy" id="408172"/>
    <lineage>
        <taxon>unclassified sequences</taxon>
        <taxon>metagenomes</taxon>
        <taxon>ecological metagenomes</taxon>
    </lineage>
</organism>
<accession>A0A381N810</accession>
<protein>
    <recommendedName>
        <fullName evidence="9">Cytochrome c assembly protein domain-containing protein</fullName>
    </recommendedName>
</protein>
<evidence type="ECO:0000256" key="3">
    <source>
        <dbReference type="ARBA" id="ARBA00022692"/>
    </source>
</evidence>
<dbReference type="Pfam" id="PF01578">
    <property type="entry name" value="Cytochrom_C_asm"/>
    <property type="match status" value="1"/>
</dbReference>
<keyword evidence="6 8" id="KW-0472">Membrane</keyword>
<evidence type="ECO:0000256" key="1">
    <source>
        <dbReference type="ARBA" id="ARBA00004141"/>
    </source>
</evidence>
<feature type="transmembrane region" description="Helical" evidence="8">
    <location>
        <begin position="204"/>
        <end position="225"/>
    </location>
</feature>
<dbReference type="GO" id="GO:0005886">
    <property type="term" value="C:plasma membrane"/>
    <property type="evidence" value="ECO:0007669"/>
    <property type="project" value="TreeGrafter"/>
</dbReference>